<evidence type="ECO:0000313" key="1">
    <source>
        <dbReference type="EMBL" id="MBB3175138.1"/>
    </source>
</evidence>
<dbReference type="EMBL" id="JABXXQ010000241">
    <property type="protein sequence ID" value="NVN30895.1"/>
    <property type="molecule type" value="Genomic_DNA"/>
</dbReference>
<dbReference type="AlphaFoldDB" id="A0A839UXQ9"/>
<reference evidence="1 3" key="2">
    <citation type="submission" date="2020-08" db="EMBL/GenBank/DDBJ databases">
        <title>Genomic Encyclopedia of Type Strains, Phase III (KMG-III): the genomes of soil and plant-associated and newly described type strains.</title>
        <authorList>
            <person name="Whitman W."/>
        </authorList>
    </citation>
    <scope>NUCLEOTIDE SEQUENCE [LARGE SCALE GENOMIC DNA]</scope>
    <source>
        <strain evidence="1 3">CECT 8088</strain>
    </source>
</reference>
<dbReference type="Proteomes" id="UP000557688">
    <property type="component" value="Unassembled WGS sequence"/>
</dbReference>
<gene>
    <name evidence="1" type="ORF">FHR90_002988</name>
    <name evidence="2" type="ORF">HUK83_11200</name>
</gene>
<dbReference type="Proteomes" id="UP000565205">
    <property type="component" value="Unassembled WGS sequence"/>
</dbReference>
<evidence type="ECO:0000313" key="2">
    <source>
        <dbReference type="EMBL" id="NVN30895.1"/>
    </source>
</evidence>
<organism evidence="1 3">
    <name type="scientific">Endobacter medicaginis</name>
    <dbReference type="NCBI Taxonomy" id="1181271"/>
    <lineage>
        <taxon>Bacteria</taxon>
        <taxon>Pseudomonadati</taxon>
        <taxon>Pseudomonadota</taxon>
        <taxon>Alphaproteobacteria</taxon>
        <taxon>Acetobacterales</taxon>
        <taxon>Acetobacteraceae</taxon>
        <taxon>Endobacter</taxon>
    </lineage>
</organism>
<dbReference type="EMBL" id="JACHXV010000019">
    <property type="protein sequence ID" value="MBB3175138.1"/>
    <property type="molecule type" value="Genomic_DNA"/>
</dbReference>
<dbReference type="InterPro" id="IPR012347">
    <property type="entry name" value="Ferritin-like"/>
</dbReference>
<dbReference type="InterPro" id="IPR047114">
    <property type="entry name" value="YciF"/>
</dbReference>
<reference evidence="2 4" key="1">
    <citation type="submission" date="2020-06" db="EMBL/GenBank/DDBJ databases">
        <title>Description of novel acetic acid bacteria.</title>
        <authorList>
            <person name="Sombolestani A."/>
        </authorList>
    </citation>
    <scope>NUCLEOTIDE SEQUENCE [LARGE SCALE GENOMIC DNA]</scope>
    <source>
        <strain evidence="2 4">LMG 26838</strain>
    </source>
</reference>
<accession>A0A839UXQ9</accession>
<proteinExistence type="predicted"/>
<dbReference type="PANTHER" id="PTHR30565">
    <property type="entry name" value="PROTEIN YCIF"/>
    <property type="match status" value="1"/>
</dbReference>
<keyword evidence="3" id="KW-1185">Reference proteome</keyword>
<evidence type="ECO:0000313" key="3">
    <source>
        <dbReference type="Proteomes" id="UP000557688"/>
    </source>
</evidence>
<dbReference type="PANTHER" id="PTHR30565:SF9">
    <property type="entry name" value="PROTEIN YCIF"/>
    <property type="match status" value="1"/>
</dbReference>
<dbReference type="InterPro" id="IPR010287">
    <property type="entry name" value="DUF892_YciF-like"/>
</dbReference>
<name>A0A839UXQ9_9PROT</name>
<dbReference type="SUPFAM" id="SSF47240">
    <property type="entry name" value="Ferritin-like"/>
    <property type="match status" value="1"/>
</dbReference>
<dbReference type="Pfam" id="PF05974">
    <property type="entry name" value="DUF892"/>
    <property type="match status" value="1"/>
</dbReference>
<dbReference type="Gene3D" id="1.20.1260.10">
    <property type="match status" value="1"/>
</dbReference>
<dbReference type="InterPro" id="IPR009078">
    <property type="entry name" value="Ferritin-like_SF"/>
</dbReference>
<sequence>MSAPDSLKEVYLDELKDLWSANDQMTKAIRTLSPKIHDKKLKELFDGATGGIETHTATIKGLIEASGGEVEPEHCKGMEGLVREALKHGTKEAPEDEELLDLVLIAQFQRMSHYGVTGFGTAAAYASALGLKDDAKQLKAIVADIYRGDEVSSKQGERLARLAAKHEAADA</sequence>
<evidence type="ECO:0000313" key="4">
    <source>
        <dbReference type="Proteomes" id="UP000565205"/>
    </source>
</evidence>
<dbReference type="RefSeq" id="WP_176624802.1">
    <property type="nucleotide sequence ID" value="NZ_JABXXQ010000241.1"/>
</dbReference>
<protein>
    <submittedName>
        <fullName evidence="2">DUF892 family protein</fullName>
    </submittedName>
    <submittedName>
        <fullName evidence="1">Ferritin-like metal-binding protein YciE</fullName>
    </submittedName>
</protein>
<comment type="caution">
    <text evidence="1">The sequence shown here is derived from an EMBL/GenBank/DDBJ whole genome shotgun (WGS) entry which is preliminary data.</text>
</comment>